<dbReference type="PANTHER" id="PTHR31302">
    <property type="entry name" value="TRANSMEMBRANE PROTEIN WITH METALLOPHOSPHOESTERASE DOMAIN-RELATED"/>
    <property type="match status" value="1"/>
</dbReference>
<organism evidence="4 5">
    <name type="scientific">Rhodocytophaga aerolata</name>
    <dbReference type="NCBI Taxonomy" id="455078"/>
    <lineage>
        <taxon>Bacteria</taxon>
        <taxon>Pseudomonadati</taxon>
        <taxon>Bacteroidota</taxon>
        <taxon>Cytophagia</taxon>
        <taxon>Cytophagales</taxon>
        <taxon>Rhodocytophagaceae</taxon>
        <taxon>Rhodocytophaga</taxon>
    </lineage>
</organism>
<dbReference type="EMBL" id="JAUKPO010000025">
    <property type="protein sequence ID" value="MDO1450115.1"/>
    <property type="molecule type" value="Genomic_DNA"/>
</dbReference>
<dbReference type="PANTHER" id="PTHR31302:SF31">
    <property type="entry name" value="PHOSPHODIESTERASE YAEI"/>
    <property type="match status" value="1"/>
</dbReference>
<dbReference type="CDD" id="cd07385">
    <property type="entry name" value="MPP_YkuE_C"/>
    <property type="match status" value="1"/>
</dbReference>
<sequence>MSKNTRRKFIRNSFLLSTGLLLTDSFWAEKFFVRVNEYVVPTSGGKLQGLLLVQISDLHLTSINYPHQYIIKKINEINPHLVFFTGDSIDKNENLPLLEEFLSGIKLNIKKVAILGNWEYWGGVNLDKLTSLYNKYNGELLINASRKYMFSNKAISVTGIDDYIGGQANYELARKSLVENDFHIVLNHCPEYRDQIQLLQKEERIDLIVSGHTHGGQVNLFGFAPFVPPGSGNYLSGWYKATTPHLYVSKGVGTSILPIRFGARAEITIFHI</sequence>
<dbReference type="Pfam" id="PF00149">
    <property type="entry name" value="Metallophos"/>
    <property type="match status" value="1"/>
</dbReference>
<evidence type="ECO:0000256" key="1">
    <source>
        <dbReference type="ARBA" id="ARBA00022723"/>
    </source>
</evidence>
<reference evidence="4" key="1">
    <citation type="submission" date="2023-07" db="EMBL/GenBank/DDBJ databases">
        <title>The genome sequence of Rhodocytophaga aerolata KACC 12507.</title>
        <authorList>
            <person name="Zhang X."/>
        </authorList>
    </citation>
    <scope>NUCLEOTIDE SEQUENCE</scope>
    <source>
        <strain evidence="4">KACC 12507</strain>
    </source>
</reference>
<dbReference type="Proteomes" id="UP001168528">
    <property type="component" value="Unassembled WGS sequence"/>
</dbReference>
<evidence type="ECO:0000313" key="4">
    <source>
        <dbReference type="EMBL" id="MDO1450115.1"/>
    </source>
</evidence>
<gene>
    <name evidence="4" type="ORF">Q0590_27790</name>
</gene>
<dbReference type="Gene3D" id="3.60.21.10">
    <property type="match status" value="1"/>
</dbReference>
<proteinExistence type="predicted"/>
<keyword evidence="2" id="KW-0378">Hydrolase</keyword>
<accession>A0ABT8RH54</accession>
<dbReference type="InterPro" id="IPR029052">
    <property type="entry name" value="Metallo-depent_PP-like"/>
</dbReference>
<dbReference type="RefSeq" id="WP_302040918.1">
    <property type="nucleotide sequence ID" value="NZ_JAUKPO010000025.1"/>
</dbReference>
<evidence type="ECO:0000313" key="5">
    <source>
        <dbReference type="Proteomes" id="UP001168528"/>
    </source>
</evidence>
<dbReference type="SUPFAM" id="SSF56300">
    <property type="entry name" value="Metallo-dependent phosphatases"/>
    <property type="match status" value="1"/>
</dbReference>
<evidence type="ECO:0000256" key="2">
    <source>
        <dbReference type="ARBA" id="ARBA00022801"/>
    </source>
</evidence>
<dbReference type="InterPro" id="IPR051158">
    <property type="entry name" value="Metallophosphoesterase_sf"/>
</dbReference>
<feature type="domain" description="Calcineurin-like phosphoesterase" evidence="3">
    <location>
        <begin position="52"/>
        <end position="215"/>
    </location>
</feature>
<name>A0ABT8RH54_9BACT</name>
<keyword evidence="5" id="KW-1185">Reference proteome</keyword>
<dbReference type="InterPro" id="IPR004843">
    <property type="entry name" value="Calcineurin-like_PHP"/>
</dbReference>
<comment type="caution">
    <text evidence="4">The sequence shown here is derived from an EMBL/GenBank/DDBJ whole genome shotgun (WGS) entry which is preliminary data.</text>
</comment>
<keyword evidence="1" id="KW-0479">Metal-binding</keyword>
<evidence type="ECO:0000259" key="3">
    <source>
        <dbReference type="Pfam" id="PF00149"/>
    </source>
</evidence>
<protein>
    <submittedName>
        <fullName evidence="4">Metallophosphoesterase</fullName>
    </submittedName>
</protein>